<dbReference type="PANTHER" id="PTHR45947:SF3">
    <property type="entry name" value="SULFOQUINOVOSYL TRANSFERASE SQD2"/>
    <property type="match status" value="1"/>
</dbReference>
<gene>
    <name evidence="3" type="ORF">HXX08_20800</name>
    <name evidence="4" type="ORF">OZ401_003843</name>
</gene>
<keyword evidence="6" id="KW-1185">Reference proteome</keyword>
<sequence>MKICLVSPYDYTREGGVNQHIMHLAENFRVLGHTAKIIAPTSIDPEEFLHPDPDVYLVGNVVPIKANGSVARITLSLNLSSKIKQILLDEQFDVVHVHEPLMPALPLTVLLNSNAVNIGTFHAFSQSHIGYYYMRPFLRPFVNKLDGRIAVSKPALEFIRQYFRGNYEIIPNGIDLSRFEEENEPITELTDGKLNILFVGRFSERRKGLKFLLRAYNTVKMQIPNARLVIVGKGETKGYQNYLNRNGIKDVVFTGFVPDEMLPRYYRSCHVFCAPSIGGESFGIILLEAMASGLPVIASDIPGYASVLQHGLQGLLVEPRNREALALSLVHLLADSDLRSRMGDAGRARALEYTWEKVAQRVLTFYERSENRRRARIRLKRIRRATRRYYGFGWLLKRGSRPSSSYPTDSIPPREATG</sequence>
<dbReference type="Pfam" id="PF13439">
    <property type="entry name" value="Glyco_transf_4"/>
    <property type="match status" value="1"/>
</dbReference>
<dbReference type="AlphaFoldDB" id="A0A8T7M8M1"/>
<dbReference type="PANTHER" id="PTHR45947">
    <property type="entry name" value="SULFOQUINOVOSYL TRANSFERASE SQD2"/>
    <property type="match status" value="1"/>
</dbReference>
<name>A0A8T7M8M1_9CHLR</name>
<dbReference type="InterPro" id="IPR028098">
    <property type="entry name" value="Glyco_trans_4-like_N"/>
</dbReference>
<organism evidence="3 5">
    <name type="scientific">Candidatus Chlorohelix allophototropha</name>
    <dbReference type="NCBI Taxonomy" id="3003348"/>
    <lineage>
        <taxon>Bacteria</taxon>
        <taxon>Bacillati</taxon>
        <taxon>Chloroflexota</taxon>
        <taxon>Chloroflexia</taxon>
        <taxon>Candidatus Chloroheliales</taxon>
        <taxon>Candidatus Chloroheliaceae</taxon>
        <taxon>Candidatus Chlorohelix</taxon>
    </lineage>
</organism>
<dbReference type="EMBL" id="JACATZ010000003">
    <property type="protein sequence ID" value="NWJ48302.1"/>
    <property type="molecule type" value="Genomic_DNA"/>
</dbReference>
<accession>A0A8T7M8M1</accession>
<dbReference type="GO" id="GO:0016757">
    <property type="term" value="F:glycosyltransferase activity"/>
    <property type="evidence" value="ECO:0007669"/>
    <property type="project" value="InterPro"/>
</dbReference>
<evidence type="ECO:0000313" key="5">
    <source>
        <dbReference type="Proteomes" id="UP000521676"/>
    </source>
</evidence>
<proteinExistence type="predicted"/>
<evidence type="ECO:0000259" key="2">
    <source>
        <dbReference type="Pfam" id="PF13439"/>
    </source>
</evidence>
<evidence type="ECO:0000313" key="3">
    <source>
        <dbReference type="EMBL" id="NWJ48302.1"/>
    </source>
</evidence>
<feature type="domain" description="Glycosyl transferase family 1" evidence="1">
    <location>
        <begin position="181"/>
        <end position="348"/>
    </location>
</feature>
<dbReference type="SUPFAM" id="SSF53756">
    <property type="entry name" value="UDP-Glycosyltransferase/glycogen phosphorylase"/>
    <property type="match status" value="1"/>
</dbReference>
<evidence type="ECO:0000313" key="4">
    <source>
        <dbReference type="EMBL" id="WJW68236.1"/>
    </source>
</evidence>
<dbReference type="CDD" id="cd03801">
    <property type="entry name" value="GT4_PimA-like"/>
    <property type="match status" value="1"/>
</dbReference>
<dbReference type="Proteomes" id="UP001431572">
    <property type="component" value="Chromosome 2"/>
</dbReference>
<dbReference type="Proteomes" id="UP000521676">
    <property type="component" value="Unassembled WGS sequence"/>
</dbReference>
<feature type="domain" description="Glycosyltransferase subfamily 4-like N-terminal" evidence="2">
    <location>
        <begin position="15"/>
        <end position="178"/>
    </location>
</feature>
<dbReference type="EMBL" id="CP128400">
    <property type="protein sequence ID" value="WJW68236.1"/>
    <property type="molecule type" value="Genomic_DNA"/>
</dbReference>
<reference evidence="4" key="2">
    <citation type="journal article" date="2024" name="Nature">
        <title>Anoxygenic phototroph of the Chloroflexota uses a type I reaction centre.</title>
        <authorList>
            <person name="Tsuji J.M."/>
            <person name="Shaw N.A."/>
            <person name="Nagashima S."/>
            <person name="Venkiteswaran J.J."/>
            <person name="Schiff S.L."/>
            <person name="Watanabe T."/>
            <person name="Fukui M."/>
            <person name="Hanada S."/>
            <person name="Tank M."/>
            <person name="Neufeld J.D."/>
        </authorList>
    </citation>
    <scope>NUCLEOTIDE SEQUENCE</scope>
    <source>
        <strain evidence="4">L227-S17</strain>
    </source>
</reference>
<dbReference type="Gene3D" id="3.40.50.2000">
    <property type="entry name" value="Glycogen Phosphorylase B"/>
    <property type="match status" value="2"/>
</dbReference>
<reference evidence="3 5" key="1">
    <citation type="submission" date="2020-06" db="EMBL/GenBank/DDBJ databases">
        <title>Anoxygenic phototrophic Chloroflexota member uses a Type I reaction center.</title>
        <authorList>
            <person name="Tsuji J.M."/>
            <person name="Shaw N.A."/>
            <person name="Nagashima S."/>
            <person name="Venkiteswaran J."/>
            <person name="Schiff S.L."/>
            <person name="Hanada S."/>
            <person name="Tank M."/>
            <person name="Neufeld J.D."/>
        </authorList>
    </citation>
    <scope>NUCLEOTIDE SEQUENCE [LARGE SCALE GENOMIC DNA]</scope>
    <source>
        <strain evidence="3">L227-S17</strain>
    </source>
</reference>
<dbReference type="RefSeq" id="WP_341470140.1">
    <property type="nucleotide sequence ID" value="NZ_CP128400.1"/>
</dbReference>
<dbReference type="InterPro" id="IPR001296">
    <property type="entry name" value="Glyco_trans_1"/>
</dbReference>
<dbReference type="Pfam" id="PF00534">
    <property type="entry name" value="Glycos_transf_1"/>
    <property type="match status" value="1"/>
</dbReference>
<evidence type="ECO:0000313" key="6">
    <source>
        <dbReference type="Proteomes" id="UP001431572"/>
    </source>
</evidence>
<evidence type="ECO:0000259" key="1">
    <source>
        <dbReference type="Pfam" id="PF00534"/>
    </source>
</evidence>
<dbReference type="InterPro" id="IPR050194">
    <property type="entry name" value="Glycosyltransferase_grp1"/>
</dbReference>
<protein>
    <submittedName>
        <fullName evidence="3">Glycosyltransferase family 4 protein</fullName>
    </submittedName>
</protein>